<accession>A0A6I1FV74</accession>
<evidence type="ECO:0000256" key="1">
    <source>
        <dbReference type="SAM" id="Phobius"/>
    </source>
</evidence>
<dbReference type="EMBL" id="WEIO01000005">
    <property type="protein sequence ID" value="KAB7706643.1"/>
    <property type="molecule type" value="Genomic_DNA"/>
</dbReference>
<evidence type="ECO:0000259" key="4">
    <source>
        <dbReference type="Pfam" id="PF22820"/>
    </source>
</evidence>
<evidence type="ECO:0000313" key="6">
    <source>
        <dbReference type="Proteomes" id="UP000429595"/>
    </source>
</evidence>
<reference evidence="5 6" key="1">
    <citation type="submission" date="2019-10" db="EMBL/GenBank/DDBJ databases">
        <title>Bacillus aerolatum sp. nov., isolated from bioaerosol of sport playgrounds.</title>
        <authorList>
            <person name="Chen P."/>
            <person name="Zhang G."/>
        </authorList>
    </citation>
    <scope>NUCLEOTIDE SEQUENCE [LARGE SCALE GENOMIC DNA]</scope>
    <source>
        <strain evidence="5 6">CX253</strain>
    </source>
</reference>
<proteinExistence type="predicted"/>
<feature type="domain" description="Zinc-ribbon" evidence="2">
    <location>
        <begin position="9"/>
        <end position="30"/>
    </location>
</feature>
<feature type="domain" description="TcaA second" evidence="3">
    <location>
        <begin position="79"/>
        <end position="176"/>
    </location>
</feature>
<gene>
    <name evidence="5" type="ORF">F9802_10635</name>
</gene>
<feature type="transmembrane region" description="Helical" evidence="1">
    <location>
        <begin position="54"/>
        <end position="73"/>
    </location>
</feature>
<dbReference type="Proteomes" id="UP000429595">
    <property type="component" value="Unassembled WGS sequence"/>
</dbReference>
<dbReference type="GO" id="GO:0005886">
    <property type="term" value="C:plasma membrane"/>
    <property type="evidence" value="ECO:0007669"/>
    <property type="project" value="UniProtKB-SubCell"/>
</dbReference>
<dbReference type="Pfam" id="PF22820">
    <property type="entry name" value="TcaA_3rd_4th"/>
    <property type="match status" value="1"/>
</dbReference>
<sequence>MEEGETVIYCKNCGEELKAGQSFCTSCGHTVQPSIEEEKISPVHKEPVSRRKKGWIAVALLLIVVTVAGWKIAESMNKPLKVVKEFEKAVDKNNAKQMAKLLNSGQDEMEVDEEAAAQLLKFYQEDPSALAETKENLRMEAKKIENDELFSKKEAGLLSIVEAGKAWGMVPKYGLDFQPVYFKVSANRKGAALKIDGRDEGKLQEDEAKTFGPYLPIPHELEASSKGEYATVEDKREIDPQEENNHKIEMEFDLRGSTVQLSSNYDEAIVFINGKSTNKTVTALAEIGPVPVDGSLKVHAEVKEKGQLLKSETVVITEDEVHYGIDLLLDDSAIREAEERAEAALAEKEANRTKDETSIENVIYDHYANITIGSLSSAYDSFSSSRKSKVGYTKWSEGFGNNIESAVSYVTVEEINGNKAVASFEMISRDDQGNGKELVQTWNGKWNLVKEGYYWKLDAPKITKTKAVTQ</sequence>
<comment type="caution">
    <text evidence="5">The sequence shown here is derived from an EMBL/GenBank/DDBJ whole genome shotgun (WGS) entry which is preliminary data.</text>
</comment>
<evidence type="ECO:0000259" key="3">
    <source>
        <dbReference type="Pfam" id="PF22813"/>
    </source>
</evidence>
<dbReference type="InterPro" id="IPR054529">
    <property type="entry name" value="TcaA_2nd"/>
</dbReference>
<dbReference type="PANTHER" id="PTHR40038:SF1">
    <property type="entry name" value="MEMBRANE-ASSOCIATED PROTEIN TCAA"/>
    <property type="match status" value="1"/>
</dbReference>
<protein>
    <submittedName>
        <fullName evidence="5">Zinc-ribbon domain-containing protein</fullName>
    </submittedName>
</protein>
<dbReference type="PANTHER" id="PTHR40038">
    <property type="entry name" value="MEMBRANE-ASSOCIATED PROTEIN TCAA"/>
    <property type="match status" value="1"/>
</dbReference>
<keyword evidence="1" id="KW-1133">Transmembrane helix</keyword>
<feature type="domain" description="TcaA 4th" evidence="4">
    <location>
        <begin position="256"/>
        <end position="323"/>
    </location>
</feature>
<evidence type="ECO:0000259" key="2">
    <source>
        <dbReference type="Pfam" id="PF13240"/>
    </source>
</evidence>
<keyword evidence="1" id="KW-0812">Transmembrane</keyword>
<dbReference type="InterPro" id="IPR026870">
    <property type="entry name" value="Zinc_ribbon_dom"/>
</dbReference>
<organism evidence="5 6">
    <name type="scientific">Bacillus aerolatus</name>
    <dbReference type="NCBI Taxonomy" id="2653354"/>
    <lineage>
        <taxon>Bacteria</taxon>
        <taxon>Bacillati</taxon>
        <taxon>Bacillota</taxon>
        <taxon>Bacilli</taxon>
        <taxon>Bacillales</taxon>
        <taxon>Bacillaceae</taxon>
        <taxon>Bacillus</taxon>
    </lineage>
</organism>
<dbReference type="Pfam" id="PF13240">
    <property type="entry name" value="Zn_Ribbon_1"/>
    <property type="match status" value="1"/>
</dbReference>
<dbReference type="Pfam" id="PF22813">
    <property type="entry name" value="TcaA_2nd"/>
    <property type="match status" value="1"/>
</dbReference>
<evidence type="ECO:0000313" key="5">
    <source>
        <dbReference type="EMBL" id="KAB7706643.1"/>
    </source>
</evidence>
<dbReference type="AlphaFoldDB" id="A0A6I1FV74"/>
<keyword evidence="6" id="KW-1185">Reference proteome</keyword>
<name>A0A6I1FV74_9BACI</name>
<dbReference type="InterPro" id="IPR054530">
    <property type="entry name" value="TcaA_4th"/>
</dbReference>
<keyword evidence="1" id="KW-0472">Membrane</keyword>